<proteinExistence type="predicted"/>
<evidence type="ECO:0008006" key="3">
    <source>
        <dbReference type="Google" id="ProtNLM"/>
    </source>
</evidence>
<protein>
    <recommendedName>
        <fullName evidence="3">Immunity protein 53</fullName>
    </recommendedName>
</protein>
<sequence length="114" mass="13256">MHDEYDELAPDVWTWLQAWYVTQCDGEWEHEFGVKIETVDNPGWSVDIDIAHTGLAGKPYGRQQVHRSQHDWVITWEENSHFHAACGPLNLGEALHTFRQWAEMHAPHTKNGRP</sequence>
<dbReference type="InterPro" id="IPR028228">
    <property type="entry name" value="Imm53"/>
</dbReference>
<dbReference type="Pfam" id="PF15580">
    <property type="entry name" value="Imm53"/>
    <property type="match status" value="1"/>
</dbReference>
<evidence type="ECO:0000313" key="1">
    <source>
        <dbReference type="EMBL" id="MBB4763136.1"/>
    </source>
</evidence>
<dbReference type="EMBL" id="JACHNH010000001">
    <property type="protein sequence ID" value="MBB4763136.1"/>
    <property type="molecule type" value="Genomic_DNA"/>
</dbReference>
<organism evidence="1 2">
    <name type="scientific">Actinoplanes digitatis</name>
    <dbReference type="NCBI Taxonomy" id="1868"/>
    <lineage>
        <taxon>Bacteria</taxon>
        <taxon>Bacillati</taxon>
        <taxon>Actinomycetota</taxon>
        <taxon>Actinomycetes</taxon>
        <taxon>Micromonosporales</taxon>
        <taxon>Micromonosporaceae</taxon>
        <taxon>Actinoplanes</taxon>
    </lineage>
</organism>
<name>A0A7W7HYR0_9ACTN</name>
<dbReference type="AlphaFoldDB" id="A0A7W7HYR0"/>
<gene>
    <name evidence="1" type="ORF">BJ971_003692</name>
</gene>
<keyword evidence="2" id="KW-1185">Reference proteome</keyword>
<reference evidence="1 2" key="1">
    <citation type="submission" date="2020-08" db="EMBL/GenBank/DDBJ databases">
        <title>Sequencing the genomes of 1000 actinobacteria strains.</title>
        <authorList>
            <person name="Klenk H.-P."/>
        </authorList>
    </citation>
    <scope>NUCLEOTIDE SEQUENCE [LARGE SCALE GENOMIC DNA]</scope>
    <source>
        <strain evidence="1 2">DSM 43149</strain>
    </source>
</reference>
<accession>A0A7W7HYR0</accession>
<dbReference type="RefSeq" id="WP_184994474.1">
    <property type="nucleotide sequence ID" value="NZ_BOMK01000010.1"/>
</dbReference>
<evidence type="ECO:0000313" key="2">
    <source>
        <dbReference type="Proteomes" id="UP000578112"/>
    </source>
</evidence>
<dbReference type="Proteomes" id="UP000578112">
    <property type="component" value="Unassembled WGS sequence"/>
</dbReference>
<comment type="caution">
    <text evidence="1">The sequence shown here is derived from an EMBL/GenBank/DDBJ whole genome shotgun (WGS) entry which is preliminary data.</text>
</comment>